<feature type="chain" id="PRO_5001529477" description="EGF-like domain-containing protein" evidence="4">
    <location>
        <begin position="23"/>
        <end position="418"/>
    </location>
</feature>
<dbReference type="Pfam" id="PF07974">
    <property type="entry name" value="EGF_2"/>
    <property type="match status" value="1"/>
</dbReference>
<dbReference type="InParanoid" id="A0A024GE28"/>
<keyword evidence="4" id="KW-0732">Signal</keyword>
<feature type="disulfide bond" evidence="2">
    <location>
        <begin position="258"/>
        <end position="267"/>
    </location>
</feature>
<dbReference type="AlphaFoldDB" id="A0A024GE28"/>
<name>A0A024GE28_9STRA</name>
<keyword evidence="2" id="KW-0245">EGF-like domain</keyword>
<dbReference type="InterPro" id="IPR000742">
    <property type="entry name" value="EGF"/>
</dbReference>
<dbReference type="EMBL" id="CAIX01000074">
    <property type="protein sequence ID" value="CCI44595.1"/>
    <property type="molecule type" value="Genomic_DNA"/>
</dbReference>
<dbReference type="InterPro" id="IPR051830">
    <property type="entry name" value="NOTCH_homolog"/>
</dbReference>
<evidence type="ECO:0000313" key="7">
    <source>
        <dbReference type="Proteomes" id="UP000053237"/>
    </source>
</evidence>
<dbReference type="Proteomes" id="UP000053237">
    <property type="component" value="Unassembled WGS sequence"/>
</dbReference>
<comment type="caution">
    <text evidence="2">Lacks conserved residue(s) required for the propagation of feature annotation.</text>
</comment>
<protein>
    <recommendedName>
        <fullName evidence="5">EGF-like domain-containing protein</fullName>
    </recommendedName>
</protein>
<organism evidence="6 7">
    <name type="scientific">Albugo candida</name>
    <dbReference type="NCBI Taxonomy" id="65357"/>
    <lineage>
        <taxon>Eukaryota</taxon>
        <taxon>Sar</taxon>
        <taxon>Stramenopiles</taxon>
        <taxon>Oomycota</taxon>
        <taxon>Peronosporomycetes</taxon>
        <taxon>Albuginales</taxon>
        <taxon>Albuginaceae</taxon>
        <taxon>Albugo</taxon>
    </lineage>
</organism>
<dbReference type="Gene3D" id="2.10.25.10">
    <property type="entry name" value="Laminin"/>
    <property type="match status" value="2"/>
</dbReference>
<evidence type="ECO:0000259" key="5">
    <source>
        <dbReference type="PROSITE" id="PS50026"/>
    </source>
</evidence>
<evidence type="ECO:0000313" key="6">
    <source>
        <dbReference type="EMBL" id="CCI44595.1"/>
    </source>
</evidence>
<dbReference type="SMART" id="SM00181">
    <property type="entry name" value="EGF"/>
    <property type="match status" value="4"/>
</dbReference>
<keyword evidence="1 2" id="KW-1015">Disulfide bond</keyword>
<accession>A0A024GE28</accession>
<keyword evidence="7" id="KW-1185">Reference proteome</keyword>
<reference evidence="6 7" key="1">
    <citation type="submission" date="2012-05" db="EMBL/GenBank/DDBJ databases">
        <title>Recombination and specialization in a pathogen metapopulation.</title>
        <authorList>
            <person name="Gardiner A."/>
            <person name="Kemen E."/>
            <person name="Schultz-Larsen T."/>
            <person name="MacLean D."/>
            <person name="Van Oosterhout C."/>
            <person name="Jones J.D.G."/>
        </authorList>
    </citation>
    <scope>NUCLEOTIDE SEQUENCE [LARGE SCALE GENOMIC DNA]</scope>
    <source>
        <strain evidence="6 7">Ac Nc2</strain>
    </source>
</reference>
<feature type="compositionally biased region" description="Polar residues" evidence="3">
    <location>
        <begin position="159"/>
        <end position="177"/>
    </location>
</feature>
<dbReference type="PANTHER" id="PTHR24033:SF224">
    <property type="entry name" value="C-TYPE LECTIN"/>
    <property type="match status" value="1"/>
</dbReference>
<evidence type="ECO:0000256" key="2">
    <source>
        <dbReference type="PROSITE-ProRule" id="PRU00076"/>
    </source>
</evidence>
<dbReference type="PROSITE" id="PS50026">
    <property type="entry name" value="EGF_3"/>
    <property type="match status" value="1"/>
</dbReference>
<comment type="caution">
    <text evidence="6">The sequence shown here is derived from an EMBL/GenBank/DDBJ whole genome shotgun (WGS) entry which is preliminary data.</text>
</comment>
<dbReference type="PROSITE" id="PS00022">
    <property type="entry name" value="EGF_1"/>
    <property type="match status" value="2"/>
</dbReference>
<evidence type="ECO:0000256" key="1">
    <source>
        <dbReference type="ARBA" id="ARBA00023157"/>
    </source>
</evidence>
<feature type="region of interest" description="Disordered" evidence="3">
    <location>
        <begin position="97"/>
        <end position="186"/>
    </location>
</feature>
<evidence type="ECO:0000256" key="4">
    <source>
        <dbReference type="SAM" id="SignalP"/>
    </source>
</evidence>
<evidence type="ECO:0000256" key="3">
    <source>
        <dbReference type="SAM" id="MobiDB-lite"/>
    </source>
</evidence>
<feature type="domain" description="EGF-like" evidence="5">
    <location>
        <begin position="223"/>
        <end position="268"/>
    </location>
</feature>
<proteinExistence type="predicted"/>
<dbReference type="PANTHER" id="PTHR24033">
    <property type="entry name" value="EGF-LIKE DOMAIN-CONTAINING PROTEIN"/>
    <property type="match status" value="1"/>
</dbReference>
<dbReference type="OrthoDB" id="6130531at2759"/>
<sequence length="418" mass="43996">MHSISRRWIIILSIIWIASVQAKEKKVTSTCESDADCTSKFPGTACISAGSNVKRCSSNTHARPACRGKHFGACPVYQNPDMGYLNVHCTFVAAEAASETVPDDPTDTDTDKSTDSDSSDSDPVPPPKSKHKAKRVEEDADTTTTSSTDKSTDSVDNRLLQQTPITNTTLAAGPTSTSDEDLTGDVPEESITIKFGKKSISGSFQCVDSSECESKAYDPSSCQVEACGQSEGSTTVCNNQGTCTYKSLQTITRRSCLCYPGFDGTKCENTLSAACDVDCGFGGDCVNGKCKCKAGFDGKNHKGKSGKKDIRCTKCTNDLACRNGTCDITSGKCVCTTGYFGPTCGATEDVCTKASCSDGGSCQPTATGYVCMCPICSPDCAPCPNNDCAKCESAGVTLQHSVGLIFIAVLFGIVLLEL</sequence>
<feature type="signal peptide" evidence="4">
    <location>
        <begin position="1"/>
        <end position="22"/>
    </location>
</feature>
<dbReference type="PROSITE" id="PS01186">
    <property type="entry name" value="EGF_2"/>
    <property type="match status" value="2"/>
</dbReference>
<dbReference type="InterPro" id="IPR013111">
    <property type="entry name" value="EGF_extracell"/>
</dbReference>
<gene>
    <name evidence="6" type="ORF">BN9_054040</name>
</gene>
<dbReference type="STRING" id="65357.A0A024GE28"/>